<dbReference type="Pfam" id="PF06325">
    <property type="entry name" value="PrmA"/>
    <property type="match status" value="1"/>
</dbReference>
<evidence type="ECO:0000256" key="2">
    <source>
        <dbReference type="ARBA" id="ARBA00022490"/>
    </source>
</evidence>
<proteinExistence type="inferred from homology"/>
<evidence type="ECO:0000256" key="3">
    <source>
        <dbReference type="ARBA" id="ARBA00022603"/>
    </source>
</evidence>
<dbReference type="CDD" id="cd02440">
    <property type="entry name" value="AdoMet_MTases"/>
    <property type="match status" value="1"/>
</dbReference>
<keyword evidence="4" id="KW-0808">Transferase</keyword>
<keyword evidence="2" id="KW-0963">Cytoplasm</keyword>
<evidence type="ECO:0000313" key="10">
    <source>
        <dbReference type="Proteomes" id="UP001174909"/>
    </source>
</evidence>
<accession>A0AA35R0H0</accession>
<comment type="caution">
    <text evidence="9">The sequence shown here is derived from an EMBL/GenBank/DDBJ whole genome shotgun (WGS) entry which is preliminary data.</text>
</comment>
<sequence>MSRQDAQTDRWLEISVELPSEFAEPVTHLFSRYSDERVFVSQSGDWDADEVGPDYTPTDDVTVFCYLKIDDTVKTRKGMIEIGLRLMSELADVSPHQERVVTADEWSNQTFPTIRVGNRIVISPSALDHEMPDEPPTDDVHVYLSPGLAFGTGNHPTTRLCLNQIVAEADSGDLSGSRILDVGCGSGVLSIVALKMGASEAWCVDIDETAVRAVRDNLIMSGVSENSHVVEGSIPNPDLPNIKFDYVFANITSRVLIDLAEPIVGHAKSGGVILVSGIMNEQIETVEEAFLNAGPLSITDTKQEGDWMMLRMIKTSDS</sequence>
<keyword evidence="3 9" id="KW-0489">Methyltransferase</keyword>
<keyword evidence="10" id="KW-1185">Reference proteome</keyword>
<keyword evidence="9" id="KW-0687">Ribonucleoprotein</keyword>
<evidence type="ECO:0000256" key="5">
    <source>
        <dbReference type="ARBA" id="ARBA00022691"/>
    </source>
</evidence>
<dbReference type="AlphaFoldDB" id="A0AA35R0H0"/>
<dbReference type="GO" id="GO:0032259">
    <property type="term" value="P:methylation"/>
    <property type="evidence" value="ECO:0007669"/>
    <property type="project" value="UniProtKB-KW"/>
</dbReference>
<dbReference type="GO" id="GO:0008276">
    <property type="term" value="F:protein methyltransferase activity"/>
    <property type="evidence" value="ECO:0007669"/>
    <property type="project" value="InterPro"/>
</dbReference>
<dbReference type="GO" id="GO:0005840">
    <property type="term" value="C:ribosome"/>
    <property type="evidence" value="ECO:0007669"/>
    <property type="project" value="UniProtKB-KW"/>
</dbReference>
<dbReference type="PANTHER" id="PTHR43648:SF1">
    <property type="entry name" value="ELECTRON TRANSFER FLAVOPROTEIN BETA SUBUNIT LYSINE METHYLTRANSFERASE"/>
    <property type="match status" value="1"/>
</dbReference>
<dbReference type="PIRSF" id="PIRSF000401">
    <property type="entry name" value="RPL11_MTase"/>
    <property type="match status" value="1"/>
</dbReference>
<comment type="similarity">
    <text evidence="6">Belongs to the methyltransferase superfamily. ETFBKMT family.</text>
</comment>
<protein>
    <recommendedName>
        <fullName evidence="8">ETFB lysine methyltransferase</fullName>
    </recommendedName>
    <alternativeName>
        <fullName evidence="7">Protein N-lysine methyltransferase METTL20</fullName>
    </alternativeName>
</protein>
<dbReference type="InterPro" id="IPR050078">
    <property type="entry name" value="Ribosomal_L11_MeTrfase_PrmA"/>
</dbReference>
<keyword evidence="5" id="KW-0949">S-adenosyl-L-methionine</keyword>
<organism evidence="9 10">
    <name type="scientific">Geodia barretti</name>
    <name type="common">Barrett's horny sponge</name>
    <dbReference type="NCBI Taxonomy" id="519541"/>
    <lineage>
        <taxon>Eukaryota</taxon>
        <taxon>Metazoa</taxon>
        <taxon>Porifera</taxon>
        <taxon>Demospongiae</taxon>
        <taxon>Heteroscleromorpha</taxon>
        <taxon>Tetractinellida</taxon>
        <taxon>Astrophorina</taxon>
        <taxon>Geodiidae</taxon>
        <taxon>Geodia</taxon>
    </lineage>
</organism>
<keyword evidence="9" id="KW-0689">Ribosomal protein</keyword>
<dbReference type="InterPro" id="IPR004498">
    <property type="entry name" value="Ribosomal_PrmA_MeTrfase"/>
</dbReference>
<evidence type="ECO:0000256" key="7">
    <source>
        <dbReference type="ARBA" id="ARBA00041867"/>
    </source>
</evidence>
<evidence type="ECO:0000256" key="8">
    <source>
        <dbReference type="ARBA" id="ARBA00042266"/>
    </source>
</evidence>
<dbReference type="PANTHER" id="PTHR43648">
    <property type="entry name" value="ELECTRON TRANSFER FLAVOPROTEIN BETA SUBUNIT LYSINE METHYLTRANSFERASE"/>
    <property type="match status" value="1"/>
</dbReference>
<dbReference type="EMBL" id="CASHTH010000353">
    <property type="protein sequence ID" value="CAI7998684.1"/>
    <property type="molecule type" value="Genomic_DNA"/>
</dbReference>
<reference evidence="9" key="1">
    <citation type="submission" date="2023-03" db="EMBL/GenBank/DDBJ databases">
        <authorList>
            <person name="Steffen K."/>
            <person name="Cardenas P."/>
        </authorList>
    </citation>
    <scope>NUCLEOTIDE SEQUENCE</scope>
</reference>
<evidence type="ECO:0000256" key="1">
    <source>
        <dbReference type="ARBA" id="ARBA00009741"/>
    </source>
</evidence>
<gene>
    <name evidence="9" type="ORF">GBAR_LOCUS2501</name>
</gene>
<dbReference type="SUPFAM" id="SSF53335">
    <property type="entry name" value="S-adenosyl-L-methionine-dependent methyltransferases"/>
    <property type="match status" value="1"/>
</dbReference>
<evidence type="ECO:0000256" key="4">
    <source>
        <dbReference type="ARBA" id="ARBA00022679"/>
    </source>
</evidence>
<evidence type="ECO:0000256" key="6">
    <source>
        <dbReference type="ARBA" id="ARBA00037932"/>
    </source>
</evidence>
<dbReference type="Gene3D" id="3.40.50.150">
    <property type="entry name" value="Vaccinia Virus protein VP39"/>
    <property type="match status" value="1"/>
</dbReference>
<dbReference type="InterPro" id="IPR029063">
    <property type="entry name" value="SAM-dependent_MTases_sf"/>
</dbReference>
<comment type="similarity">
    <text evidence="1">Belongs to the methyltransferase superfamily. PrmA family.</text>
</comment>
<evidence type="ECO:0000313" key="9">
    <source>
        <dbReference type="EMBL" id="CAI7998684.1"/>
    </source>
</evidence>
<name>A0AA35R0H0_GEOBA</name>
<dbReference type="Proteomes" id="UP001174909">
    <property type="component" value="Unassembled WGS sequence"/>
</dbReference>